<dbReference type="PROSITE" id="PS00138">
    <property type="entry name" value="SUBTILASE_SER"/>
    <property type="match status" value="1"/>
</dbReference>
<dbReference type="CDD" id="cd02120">
    <property type="entry name" value="PA_subtilisin_like"/>
    <property type="match status" value="1"/>
</dbReference>
<keyword evidence="3" id="KW-0964">Secreted</keyword>
<evidence type="ECO:0008006" key="17">
    <source>
        <dbReference type="Google" id="ProtNLM"/>
    </source>
</evidence>
<keyword evidence="5" id="KW-0732">Signal</keyword>
<dbReference type="FunFam" id="3.40.50.200:FF:000006">
    <property type="entry name" value="Subtilisin-like protease SBT1.5"/>
    <property type="match status" value="1"/>
</dbReference>
<keyword evidence="11" id="KW-1133">Transmembrane helix</keyword>
<evidence type="ECO:0000256" key="11">
    <source>
        <dbReference type="SAM" id="Phobius"/>
    </source>
</evidence>
<dbReference type="Gene3D" id="3.30.70.80">
    <property type="entry name" value="Peptidase S8 propeptide/proteinase inhibitor I9"/>
    <property type="match status" value="1"/>
</dbReference>
<evidence type="ECO:0000259" key="12">
    <source>
        <dbReference type="Pfam" id="PF00082"/>
    </source>
</evidence>
<comment type="subcellular location">
    <subcellularLocation>
        <location evidence="1">Secreted</location>
    </subcellularLocation>
</comment>
<evidence type="ECO:0000256" key="6">
    <source>
        <dbReference type="ARBA" id="ARBA00022801"/>
    </source>
</evidence>
<feature type="domain" description="Inhibitor I9" evidence="13">
    <location>
        <begin position="36"/>
        <end position="125"/>
    </location>
</feature>
<dbReference type="GO" id="GO:0005576">
    <property type="term" value="C:extracellular region"/>
    <property type="evidence" value="ECO:0007669"/>
    <property type="project" value="UniProtKB-SubCell"/>
</dbReference>
<dbReference type="InterPro" id="IPR037045">
    <property type="entry name" value="S8pro/Inhibitor_I9_sf"/>
</dbReference>
<proteinExistence type="inferred from homology"/>
<name>A0A1R3K4H9_9ROSI</name>
<evidence type="ECO:0000256" key="5">
    <source>
        <dbReference type="ARBA" id="ARBA00022729"/>
    </source>
</evidence>
<evidence type="ECO:0000313" key="16">
    <source>
        <dbReference type="Proteomes" id="UP000187203"/>
    </source>
</evidence>
<dbReference type="Gene3D" id="2.60.40.2310">
    <property type="match status" value="1"/>
</dbReference>
<feature type="active site" description="Charge relay system" evidence="9 10">
    <location>
        <position position="157"/>
    </location>
</feature>
<evidence type="ECO:0000256" key="10">
    <source>
        <dbReference type="PROSITE-ProRule" id="PRU01240"/>
    </source>
</evidence>
<dbReference type="Pfam" id="PF17766">
    <property type="entry name" value="fn3_6"/>
    <property type="match status" value="1"/>
</dbReference>
<feature type="active site" description="Charge relay system" evidence="9 10">
    <location>
        <position position="229"/>
    </location>
</feature>
<dbReference type="InterPro" id="IPR041469">
    <property type="entry name" value="Subtilisin-like_FN3"/>
</dbReference>
<dbReference type="PANTHER" id="PTHR10795">
    <property type="entry name" value="PROPROTEIN CONVERTASE SUBTILISIN/KEXIN"/>
    <property type="match status" value="1"/>
</dbReference>
<keyword evidence="11" id="KW-0812">Transmembrane</keyword>
<dbReference type="EMBL" id="AWUE01014696">
    <property type="protein sequence ID" value="OMP01991.1"/>
    <property type="molecule type" value="Genomic_DNA"/>
</dbReference>
<keyword evidence="4 10" id="KW-0645">Protease</keyword>
<reference evidence="16" key="1">
    <citation type="submission" date="2013-09" db="EMBL/GenBank/DDBJ databases">
        <title>Corchorus olitorius genome sequencing.</title>
        <authorList>
            <person name="Alam M."/>
            <person name="Haque M.S."/>
            <person name="Islam M.S."/>
            <person name="Emdad E.M."/>
            <person name="Islam M.M."/>
            <person name="Ahmed B."/>
            <person name="Halim A."/>
            <person name="Hossen Q.M.M."/>
            <person name="Hossain M.Z."/>
            <person name="Ahmed R."/>
            <person name="Khan M.M."/>
            <person name="Islam R."/>
            <person name="Rashid M.M."/>
            <person name="Khan S.A."/>
            <person name="Rahman M.S."/>
            <person name="Alam M."/>
            <person name="Yahiya A.S."/>
            <person name="Khan M.S."/>
            <person name="Azam M.S."/>
            <person name="Haque T."/>
            <person name="Lashkar M.Z.H."/>
            <person name="Akhand A.I."/>
            <person name="Morshed G."/>
            <person name="Roy S."/>
            <person name="Uddin K.S."/>
            <person name="Rabeya T."/>
            <person name="Hossain A.S."/>
            <person name="Chowdhury A."/>
            <person name="Snigdha A.R."/>
            <person name="Mortoza M.S."/>
            <person name="Matin S.A."/>
            <person name="Hoque S.M.E."/>
            <person name="Islam M.K."/>
            <person name="Roy D.K."/>
            <person name="Haider R."/>
            <person name="Moosa M.M."/>
            <person name="Elias S.M."/>
            <person name="Hasan A.M."/>
            <person name="Jahan S."/>
            <person name="Shafiuddin M."/>
            <person name="Mahmood N."/>
            <person name="Shommy N.S."/>
        </authorList>
    </citation>
    <scope>NUCLEOTIDE SEQUENCE [LARGE SCALE GENOMIC DNA]</scope>
    <source>
        <strain evidence="16">cv. O-4</strain>
    </source>
</reference>
<dbReference type="FunFam" id="3.30.70.80:FF:000003">
    <property type="entry name" value="Subtilisin-like protease SBT1.9"/>
    <property type="match status" value="1"/>
</dbReference>
<dbReference type="InterPro" id="IPR015500">
    <property type="entry name" value="Peptidase_S8_subtilisin-rel"/>
</dbReference>
<dbReference type="STRING" id="93759.A0A1R3K4H9"/>
<dbReference type="AlphaFoldDB" id="A0A1R3K4H9"/>
<dbReference type="SUPFAM" id="SSF52743">
    <property type="entry name" value="Subtilisin-like"/>
    <property type="match status" value="1"/>
</dbReference>
<dbReference type="GO" id="GO:0004252">
    <property type="term" value="F:serine-type endopeptidase activity"/>
    <property type="evidence" value="ECO:0007669"/>
    <property type="project" value="UniProtKB-UniRule"/>
</dbReference>
<dbReference type="PRINTS" id="PR00723">
    <property type="entry name" value="SUBTILISIN"/>
</dbReference>
<accession>A0A1R3K4H9</accession>
<dbReference type="InterPro" id="IPR034197">
    <property type="entry name" value="Peptidases_S8_3"/>
</dbReference>
<keyword evidence="6 10" id="KW-0378">Hydrolase</keyword>
<dbReference type="InterPro" id="IPR010259">
    <property type="entry name" value="S8pro/Inhibitor_I9"/>
</dbReference>
<dbReference type="OrthoDB" id="206201at2759"/>
<dbReference type="PROSITE" id="PS51892">
    <property type="entry name" value="SUBTILASE"/>
    <property type="match status" value="1"/>
</dbReference>
<protein>
    <recommendedName>
        <fullName evidence="17">Peptidase S8/S53 domain-containing protein</fullName>
    </recommendedName>
</protein>
<dbReference type="InterPro" id="IPR045051">
    <property type="entry name" value="SBT"/>
</dbReference>
<evidence type="ECO:0000256" key="7">
    <source>
        <dbReference type="ARBA" id="ARBA00022825"/>
    </source>
</evidence>
<dbReference type="InterPro" id="IPR023828">
    <property type="entry name" value="Peptidase_S8_Ser-AS"/>
</dbReference>
<keyword evidence="8" id="KW-0325">Glycoprotein</keyword>
<evidence type="ECO:0000256" key="3">
    <source>
        <dbReference type="ARBA" id="ARBA00022525"/>
    </source>
</evidence>
<evidence type="ECO:0000256" key="1">
    <source>
        <dbReference type="ARBA" id="ARBA00004613"/>
    </source>
</evidence>
<dbReference type="InterPro" id="IPR036852">
    <property type="entry name" value="Peptidase_S8/S53_dom_sf"/>
</dbReference>
<evidence type="ECO:0000256" key="9">
    <source>
        <dbReference type="PIRSR" id="PIRSR615500-1"/>
    </source>
</evidence>
<keyword evidence="7 10" id="KW-0720">Serine protease</keyword>
<feature type="active site" description="Charge relay system" evidence="9 10">
    <location>
        <position position="555"/>
    </location>
</feature>
<dbReference type="Pfam" id="PF00082">
    <property type="entry name" value="Peptidase_S8"/>
    <property type="match status" value="1"/>
</dbReference>
<evidence type="ECO:0000256" key="4">
    <source>
        <dbReference type="ARBA" id="ARBA00022670"/>
    </source>
</evidence>
<comment type="caution">
    <text evidence="15">The sequence shown here is derived from an EMBL/GenBank/DDBJ whole genome shotgun (WGS) entry which is preliminary data.</text>
</comment>
<gene>
    <name evidence="15" type="ORF">COLO4_11437</name>
</gene>
<evidence type="ECO:0000259" key="13">
    <source>
        <dbReference type="Pfam" id="PF05922"/>
    </source>
</evidence>
<feature type="domain" description="Peptidase S8/S53" evidence="12">
    <location>
        <begin position="148"/>
        <end position="592"/>
    </location>
</feature>
<keyword evidence="16" id="KW-1185">Reference proteome</keyword>
<sequence length="783" mass="85804">MSLTSKSSNMGVLEIIISILLLNVLFLSFTLANSNTYIIHMDSSAMPKAFSTHHSWYSSVISSVSETFSETEDDSSSSLSTSKHLYTYTNTINGFSAILTSSELESLKNSFGYISHTRDATLKLHTTHTSQFLGLTSVSGAWTAPNQGEDVIIGLLDTGIWPESESFSDEGMTKVPQRWKGICQSGTQFNSSMCNNKLIGARFFNKGWIADNPGVKIPFLNSPRDSNGHGTHTSSTAAGNYVNNASYFGYALGTAKGMAPRARIAMYKVSYKYGTYASDVIAAMDQAIADGVDILSVSLGYYVDEHLLEEDPIAIAGFRAMEKGVPVVASAGNDGTIYYRVLNGAPWLLTVAAGTLDREFYGVLTLGDGVQINFQTLYPGKYSLNQMPLVYNEKCDNEGELRKLRNKIIVCKDNFSLSDQYKIAESAKVSAAVFIFNDSSWSEFNTRYYSRSSFPAAFLSIQDGGDTLINYIKKNSDPRGSFQFQKTTKLGTKPAPHVADYSSRGPYLRCPNILKPDIMAPGTQVLASWSPIGEEVTTIRSRSVYSNFNFNSGTSMATPHVAGVAALIKKAHPDWSPAAIRSAIMTTASVLDNTNSPIKDPTMPGNHAASPLDMGAGHISPIKAVDPGLVYDATTQDYIKVLCAMNYTSRQIRIFTNSTYSCKNRSLDLNYPSFIAFFPDDQNNSTSNQTVVHVFQRTVTNVAKGGMAYTAKVTGMDGVKVKVEPHKLIFKHIYEKQSYKLSLEGPKSLKKDIIFGYLSWVDDGGKYLVRSPIVATNMMPWHP</sequence>
<keyword evidence="11" id="KW-0472">Membrane</keyword>
<dbReference type="Pfam" id="PF05922">
    <property type="entry name" value="Inhibitor_I9"/>
    <property type="match status" value="1"/>
</dbReference>
<evidence type="ECO:0000313" key="15">
    <source>
        <dbReference type="EMBL" id="OMP01991.1"/>
    </source>
</evidence>
<dbReference type="Gene3D" id="3.40.50.200">
    <property type="entry name" value="Peptidase S8/S53 domain"/>
    <property type="match status" value="1"/>
</dbReference>
<feature type="transmembrane region" description="Helical" evidence="11">
    <location>
        <begin position="12"/>
        <end position="32"/>
    </location>
</feature>
<organism evidence="15 16">
    <name type="scientific">Corchorus olitorius</name>
    <dbReference type="NCBI Taxonomy" id="93759"/>
    <lineage>
        <taxon>Eukaryota</taxon>
        <taxon>Viridiplantae</taxon>
        <taxon>Streptophyta</taxon>
        <taxon>Embryophyta</taxon>
        <taxon>Tracheophyta</taxon>
        <taxon>Spermatophyta</taxon>
        <taxon>Magnoliopsida</taxon>
        <taxon>eudicotyledons</taxon>
        <taxon>Gunneridae</taxon>
        <taxon>Pentapetalae</taxon>
        <taxon>rosids</taxon>
        <taxon>malvids</taxon>
        <taxon>Malvales</taxon>
        <taxon>Malvaceae</taxon>
        <taxon>Grewioideae</taxon>
        <taxon>Apeibeae</taxon>
        <taxon>Corchorus</taxon>
    </lineage>
</organism>
<evidence type="ECO:0000256" key="8">
    <source>
        <dbReference type="ARBA" id="ARBA00023180"/>
    </source>
</evidence>
<dbReference type="CDD" id="cd04852">
    <property type="entry name" value="Peptidases_S8_3"/>
    <property type="match status" value="1"/>
</dbReference>
<evidence type="ECO:0000259" key="14">
    <source>
        <dbReference type="Pfam" id="PF17766"/>
    </source>
</evidence>
<feature type="domain" description="Subtilisin-like protease fibronectin type-III" evidence="14">
    <location>
        <begin position="668"/>
        <end position="774"/>
    </location>
</feature>
<comment type="similarity">
    <text evidence="2 10">Belongs to the peptidase S8 family.</text>
</comment>
<dbReference type="Proteomes" id="UP000187203">
    <property type="component" value="Unassembled WGS sequence"/>
</dbReference>
<evidence type="ECO:0000256" key="2">
    <source>
        <dbReference type="ARBA" id="ARBA00011073"/>
    </source>
</evidence>
<dbReference type="InterPro" id="IPR000209">
    <property type="entry name" value="Peptidase_S8/S53_dom"/>
</dbReference>
<dbReference type="GO" id="GO:0006508">
    <property type="term" value="P:proteolysis"/>
    <property type="evidence" value="ECO:0007669"/>
    <property type="project" value="UniProtKB-KW"/>
</dbReference>
<dbReference type="Gene3D" id="3.50.30.30">
    <property type="match status" value="1"/>
</dbReference>